<dbReference type="EMBL" id="CP046172">
    <property type="protein sequence ID" value="QIS12237.1"/>
    <property type="molecule type" value="Genomic_DNA"/>
</dbReference>
<gene>
    <name evidence="1" type="ORF">F5544_21875</name>
</gene>
<protein>
    <submittedName>
        <fullName evidence="1">Uncharacterized protein</fullName>
    </submittedName>
</protein>
<evidence type="ECO:0000313" key="2">
    <source>
        <dbReference type="Proteomes" id="UP000503540"/>
    </source>
</evidence>
<dbReference type="KEGG" id="nah:F5544_21875"/>
<organism evidence="1 2">
    <name type="scientific">Nocardia arthritidis</name>
    <dbReference type="NCBI Taxonomy" id="228602"/>
    <lineage>
        <taxon>Bacteria</taxon>
        <taxon>Bacillati</taxon>
        <taxon>Actinomycetota</taxon>
        <taxon>Actinomycetes</taxon>
        <taxon>Mycobacteriales</taxon>
        <taxon>Nocardiaceae</taxon>
        <taxon>Nocardia</taxon>
    </lineage>
</organism>
<reference evidence="1 2" key="1">
    <citation type="journal article" date="2019" name="ACS Chem. Biol.">
        <title>Identification and Mobilization of a Cryptic Antibiotic Biosynthesis Gene Locus from a Human-Pathogenic Nocardia Isolate.</title>
        <authorList>
            <person name="Herisse M."/>
            <person name="Ishida K."/>
            <person name="Porter J.L."/>
            <person name="Howden B."/>
            <person name="Hertweck C."/>
            <person name="Stinear T.P."/>
            <person name="Pidot S.J."/>
        </authorList>
    </citation>
    <scope>NUCLEOTIDE SEQUENCE [LARGE SCALE GENOMIC DNA]</scope>
    <source>
        <strain evidence="1 2">AUSMDU00012717</strain>
    </source>
</reference>
<sequence length="45" mass="5147">MATVNPFESDEVKGDVWEQGLLAGFRLPDEEHLPPYSPELLDIYQ</sequence>
<dbReference type="AlphaFoldDB" id="A0A6G9YGQ2"/>
<dbReference type="Proteomes" id="UP000503540">
    <property type="component" value="Chromosome"/>
</dbReference>
<accession>A0A6G9YGQ2</accession>
<dbReference type="RefSeq" id="WP_167474947.1">
    <property type="nucleotide sequence ID" value="NZ_CP046172.1"/>
</dbReference>
<keyword evidence="2" id="KW-1185">Reference proteome</keyword>
<evidence type="ECO:0000313" key="1">
    <source>
        <dbReference type="EMBL" id="QIS12237.1"/>
    </source>
</evidence>
<name>A0A6G9YGQ2_9NOCA</name>
<proteinExistence type="predicted"/>